<dbReference type="PATRIC" id="fig|754476.3.peg.1088"/>
<dbReference type="GO" id="GO:0016757">
    <property type="term" value="F:glycosyltransferase activity"/>
    <property type="evidence" value="ECO:0007669"/>
    <property type="project" value="InterPro"/>
</dbReference>
<dbReference type="PANTHER" id="PTHR46656">
    <property type="entry name" value="PUTATIVE-RELATED"/>
    <property type="match status" value="1"/>
</dbReference>
<evidence type="ECO:0000313" key="3">
    <source>
        <dbReference type="Proteomes" id="UP000009144"/>
    </source>
</evidence>
<dbReference type="Proteomes" id="UP000009144">
    <property type="component" value="Chromosome"/>
</dbReference>
<dbReference type="HOGENOM" id="CLU_036861_1_0_6"/>
<dbReference type="SUPFAM" id="SSF53756">
    <property type="entry name" value="UDP-Glycosyltransferase/glycogen phosphorylase"/>
    <property type="match status" value="1"/>
</dbReference>
<organism evidence="2 3">
    <name type="scientific">Methylophaga nitratireducenticrescens</name>
    <dbReference type="NCBI Taxonomy" id="754476"/>
    <lineage>
        <taxon>Bacteria</taxon>
        <taxon>Pseudomonadati</taxon>
        <taxon>Pseudomonadota</taxon>
        <taxon>Gammaproteobacteria</taxon>
        <taxon>Thiotrichales</taxon>
        <taxon>Piscirickettsiaceae</taxon>
        <taxon>Methylophaga</taxon>
    </lineage>
</organism>
<dbReference type="eggNOG" id="COG0438">
    <property type="taxonomic scope" value="Bacteria"/>
</dbReference>
<reference evidence="2 3" key="1">
    <citation type="journal article" date="2012" name="J. Bacteriol.">
        <title>Complete genome sequences of Methylophaga sp. strain JAM1 and Methylophaga sp. strain JAM7.</title>
        <authorList>
            <person name="Villeneuve C."/>
            <person name="Martineau C."/>
            <person name="Mauffrey F."/>
            <person name="Villemur R."/>
        </authorList>
    </citation>
    <scope>NUCLEOTIDE SEQUENCE [LARGE SCALE GENOMIC DNA]</scope>
    <source>
        <strain evidence="2 3">JAM1</strain>
    </source>
</reference>
<dbReference type="STRING" id="754476.Q7A_1104"/>
<keyword evidence="3" id="KW-1185">Reference proteome</keyword>
<accession>I1XHS5</accession>
<feature type="domain" description="Glycosyl transferase family 1" evidence="1">
    <location>
        <begin position="176"/>
        <end position="291"/>
    </location>
</feature>
<dbReference type="CDD" id="cd03801">
    <property type="entry name" value="GT4_PimA-like"/>
    <property type="match status" value="1"/>
</dbReference>
<dbReference type="Pfam" id="PF00534">
    <property type="entry name" value="Glycos_transf_1"/>
    <property type="match status" value="1"/>
</dbReference>
<evidence type="ECO:0000313" key="2">
    <source>
        <dbReference type="EMBL" id="AFI83944.1"/>
    </source>
</evidence>
<gene>
    <name evidence="2" type="ordered locus">Q7A_1104</name>
</gene>
<name>I1XHS5_METNJ</name>
<dbReference type="EMBL" id="CP003390">
    <property type="protein sequence ID" value="AFI83944.1"/>
    <property type="molecule type" value="Genomic_DNA"/>
</dbReference>
<reference evidence="2 3" key="2">
    <citation type="journal article" date="2013" name="Int. J. Syst. Evol. Microbiol.">
        <title>Methylophaga nitratireducenticrescens sp. nov. and Methylophaga frappieri sp. nov., isolated from the biofilm of the methanol-fed denitrification system treating the seawater at the Montreal Biodome.</title>
        <authorList>
            <person name="Villeneuve C."/>
            <person name="Martineau C."/>
            <person name="Mauffrey F."/>
            <person name="Villemur R."/>
        </authorList>
    </citation>
    <scope>NUCLEOTIDE SEQUENCE [LARGE SCALE GENOMIC DNA]</scope>
    <source>
        <strain evidence="2 3">JAM1</strain>
    </source>
</reference>
<dbReference type="KEGG" id="mej:Q7A_1104"/>
<dbReference type="Gene3D" id="3.40.50.2000">
    <property type="entry name" value="Glycogen Phosphorylase B"/>
    <property type="match status" value="1"/>
</dbReference>
<protein>
    <submittedName>
        <fullName evidence="2">Glycosyltransferase</fullName>
    </submittedName>
</protein>
<dbReference type="AlphaFoldDB" id="I1XHS5"/>
<dbReference type="RefSeq" id="WP_014706319.1">
    <property type="nucleotide sequence ID" value="NC_017857.3"/>
</dbReference>
<sequence>MKGVNLVGWPFLKAGIGEHFRNVASGFDSADFDYSVTDTLEQCFNSTEFFKNDDFKLKSKSSNLNSFDINILNLNLNHLPRINKNIYNNKYNICYGYYELSELLEQFADYESYIDEYWAPTAFIQKVISRKLTVPVVHMPIPINITGPRKSIRKKLNLPEKAFLYLTSFDMRSLIERKNPHAAIDSYISAFKQVSANTGLVIKVSLKDGVASQVNEFLSLKEYAKGREDIHFITNIMEREEILDLINSCDSYISLHRAEGLGLGMAEAMGMGKPVIATAYSGNMEFMTSFNSCLVDYRLIKDPTHEKMLPNQDVVGDFFWADADIESASYLIRKVFIDNDFRLQISKSARNDILFNYSSEKIGFQYERRLDIIRRKILNNR</sequence>
<proteinExistence type="predicted"/>
<dbReference type="PANTHER" id="PTHR46656:SF3">
    <property type="entry name" value="PUTATIVE-RELATED"/>
    <property type="match status" value="1"/>
</dbReference>
<dbReference type="InterPro" id="IPR001296">
    <property type="entry name" value="Glyco_trans_1"/>
</dbReference>
<evidence type="ECO:0000259" key="1">
    <source>
        <dbReference type="Pfam" id="PF00534"/>
    </source>
</evidence>
<dbReference type="OrthoDB" id="9801954at2"/>